<dbReference type="PANTHER" id="PTHR30514">
    <property type="entry name" value="GLUCOKINASE"/>
    <property type="match status" value="1"/>
</dbReference>
<evidence type="ECO:0000259" key="5">
    <source>
        <dbReference type="PROSITE" id="PS51464"/>
    </source>
</evidence>
<evidence type="ECO:0000313" key="6">
    <source>
        <dbReference type="EMBL" id="UUI03697.1"/>
    </source>
</evidence>
<dbReference type="Gene3D" id="3.40.50.10490">
    <property type="entry name" value="Glucose-6-phosphate isomerase like protein, domain 1"/>
    <property type="match status" value="1"/>
</dbReference>
<evidence type="ECO:0000313" key="7">
    <source>
        <dbReference type="Proteomes" id="UP001059773"/>
    </source>
</evidence>
<dbReference type="CDD" id="cd05013">
    <property type="entry name" value="SIS_RpiR"/>
    <property type="match status" value="1"/>
</dbReference>
<dbReference type="SUPFAM" id="SSF53697">
    <property type="entry name" value="SIS domain"/>
    <property type="match status" value="1"/>
</dbReference>
<keyword evidence="2" id="KW-0238">DNA-binding</keyword>
<organism evidence="6 7">
    <name type="scientific">Oceanobacillus jeddahense</name>
    <dbReference type="NCBI Taxonomy" id="1462527"/>
    <lineage>
        <taxon>Bacteria</taxon>
        <taxon>Bacillati</taxon>
        <taxon>Bacillota</taxon>
        <taxon>Bacilli</taxon>
        <taxon>Bacillales</taxon>
        <taxon>Bacillaceae</taxon>
        <taxon>Oceanobacillus</taxon>
    </lineage>
</organism>
<dbReference type="InterPro" id="IPR035472">
    <property type="entry name" value="RpiR-like_SIS"/>
</dbReference>
<feature type="domain" description="SIS" evidence="5">
    <location>
        <begin position="126"/>
        <end position="267"/>
    </location>
</feature>
<name>A0ABY5JXZ1_9BACI</name>
<dbReference type="RefSeq" id="WP_040979540.1">
    <property type="nucleotide sequence ID" value="NZ_CABKTI010000002.1"/>
</dbReference>
<dbReference type="Pfam" id="PF01380">
    <property type="entry name" value="SIS"/>
    <property type="match status" value="1"/>
</dbReference>
<dbReference type="InterPro" id="IPR036388">
    <property type="entry name" value="WH-like_DNA-bd_sf"/>
</dbReference>
<dbReference type="PROSITE" id="PS51071">
    <property type="entry name" value="HTH_RPIR"/>
    <property type="match status" value="1"/>
</dbReference>
<dbReference type="PROSITE" id="PS51464">
    <property type="entry name" value="SIS"/>
    <property type="match status" value="1"/>
</dbReference>
<keyword evidence="7" id="KW-1185">Reference proteome</keyword>
<protein>
    <submittedName>
        <fullName evidence="6">MurR/RpiR family transcriptional regulator</fullName>
    </submittedName>
</protein>
<keyword evidence="3" id="KW-0804">Transcription</keyword>
<dbReference type="SUPFAM" id="SSF46689">
    <property type="entry name" value="Homeodomain-like"/>
    <property type="match status" value="1"/>
</dbReference>
<dbReference type="PANTHER" id="PTHR30514:SF10">
    <property type="entry name" value="MURR_RPIR FAMILY TRANSCRIPTIONAL REGULATOR"/>
    <property type="match status" value="1"/>
</dbReference>
<dbReference type="EMBL" id="CP101914">
    <property type="protein sequence ID" value="UUI03697.1"/>
    <property type="molecule type" value="Genomic_DNA"/>
</dbReference>
<evidence type="ECO:0000256" key="2">
    <source>
        <dbReference type="ARBA" id="ARBA00023125"/>
    </source>
</evidence>
<dbReference type="Pfam" id="PF01418">
    <property type="entry name" value="HTH_6"/>
    <property type="match status" value="1"/>
</dbReference>
<dbReference type="InterPro" id="IPR047640">
    <property type="entry name" value="RpiR-like"/>
</dbReference>
<evidence type="ECO:0000259" key="4">
    <source>
        <dbReference type="PROSITE" id="PS51071"/>
    </source>
</evidence>
<proteinExistence type="predicted"/>
<dbReference type="InterPro" id="IPR046348">
    <property type="entry name" value="SIS_dom_sf"/>
</dbReference>
<dbReference type="InterPro" id="IPR001347">
    <property type="entry name" value="SIS_dom"/>
</dbReference>
<dbReference type="Proteomes" id="UP001059773">
    <property type="component" value="Chromosome"/>
</dbReference>
<accession>A0ABY5JXZ1</accession>
<evidence type="ECO:0000256" key="3">
    <source>
        <dbReference type="ARBA" id="ARBA00023163"/>
    </source>
</evidence>
<sequence length="290" mass="31862">MRNNDGLIRIQEALNTIKPAERNAANYILEHPEEVVRLSIKELSKRSGSSQAAIIRLCKSVGVSGFQDLKLRVAGNLQTSELSNYTNAEITSGEKVSSIMDIVSRKNIQSIEQTLKIIDLSHVEEAIEALDKANRIDFYGAAASQVIAQDAQQKFLRINKYCSAFADAHLQLTSSVTLTEKDVAVGISYSGETKHVNAAIENAKKNNATVIAITKYGKSTLSELADIPLYVSSVESEMVRSAATASRMAQLNIIDILFTGVASRSYDSTVHYLNKTREVLQNEFRNPHKG</sequence>
<dbReference type="Gene3D" id="1.10.10.10">
    <property type="entry name" value="Winged helix-like DNA-binding domain superfamily/Winged helix DNA-binding domain"/>
    <property type="match status" value="1"/>
</dbReference>
<keyword evidence="1" id="KW-0805">Transcription regulation</keyword>
<dbReference type="InterPro" id="IPR000281">
    <property type="entry name" value="HTH_RpiR"/>
</dbReference>
<reference evidence="6" key="1">
    <citation type="submission" date="2022-07" db="EMBL/GenBank/DDBJ databases">
        <title>FELIX.</title>
        <authorList>
            <person name="Wan K.H."/>
            <person name="Park S."/>
            <person name="Lawrence Q."/>
            <person name="Eichenberger J.P."/>
            <person name="Booth B.W."/>
            <person name="Piaggio A.J."/>
            <person name="Chandler J.C."/>
            <person name="Franklin A.B."/>
            <person name="Celniker S.E."/>
        </authorList>
    </citation>
    <scope>NUCLEOTIDE SEQUENCE</scope>
    <source>
        <strain evidence="6">QA-1986 374</strain>
    </source>
</reference>
<feature type="domain" description="HTH rpiR-type" evidence="4">
    <location>
        <begin position="4"/>
        <end position="80"/>
    </location>
</feature>
<gene>
    <name evidence="6" type="ORF">NP439_03085</name>
</gene>
<evidence type="ECO:0000256" key="1">
    <source>
        <dbReference type="ARBA" id="ARBA00023015"/>
    </source>
</evidence>
<dbReference type="InterPro" id="IPR009057">
    <property type="entry name" value="Homeodomain-like_sf"/>
</dbReference>